<reference evidence="2 3" key="1">
    <citation type="journal article" date="2014" name="Agronomy (Basel)">
        <title>A Draft Genome Sequence for Ensete ventricosum, the Drought-Tolerant Tree Against Hunger.</title>
        <authorList>
            <person name="Harrison J."/>
            <person name="Moore K.A."/>
            <person name="Paszkiewicz K."/>
            <person name="Jones T."/>
            <person name="Grant M."/>
            <person name="Ambacheew D."/>
            <person name="Muzemil S."/>
            <person name="Studholme D.J."/>
        </authorList>
    </citation>
    <scope>NUCLEOTIDE SEQUENCE [LARGE SCALE GENOMIC DNA]</scope>
</reference>
<dbReference type="AlphaFoldDB" id="A0A426X6H1"/>
<name>A0A426X6H1_ENSVE</name>
<evidence type="ECO:0000256" key="1">
    <source>
        <dbReference type="SAM" id="MobiDB-lite"/>
    </source>
</evidence>
<gene>
    <name evidence="2" type="ORF">B296_00028533</name>
</gene>
<sequence length="58" mass="5949">MAGTCRGDACGHRQCPRSGRKGQPPAARSQGAITRCEAARGSPVALQVVAGRSSRQQG</sequence>
<organism evidence="2 3">
    <name type="scientific">Ensete ventricosum</name>
    <name type="common">Abyssinian banana</name>
    <name type="synonym">Musa ensete</name>
    <dbReference type="NCBI Taxonomy" id="4639"/>
    <lineage>
        <taxon>Eukaryota</taxon>
        <taxon>Viridiplantae</taxon>
        <taxon>Streptophyta</taxon>
        <taxon>Embryophyta</taxon>
        <taxon>Tracheophyta</taxon>
        <taxon>Spermatophyta</taxon>
        <taxon>Magnoliopsida</taxon>
        <taxon>Liliopsida</taxon>
        <taxon>Zingiberales</taxon>
        <taxon>Musaceae</taxon>
        <taxon>Ensete</taxon>
    </lineage>
</organism>
<feature type="region of interest" description="Disordered" evidence="1">
    <location>
        <begin position="1"/>
        <end position="33"/>
    </location>
</feature>
<accession>A0A426X6H1</accession>
<feature type="non-terminal residue" evidence="2">
    <location>
        <position position="58"/>
    </location>
</feature>
<dbReference type="EMBL" id="AMZH03025625">
    <property type="protein sequence ID" value="RRT35073.1"/>
    <property type="molecule type" value="Genomic_DNA"/>
</dbReference>
<evidence type="ECO:0000313" key="3">
    <source>
        <dbReference type="Proteomes" id="UP000287651"/>
    </source>
</evidence>
<dbReference type="Proteomes" id="UP000287651">
    <property type="component" value="Unassembled WGS sequence"/>
</dbReference>
<evidence type="ECO:0000313" key="2">
    <source>
        <dbReference type="EMBL" id="RRT35073.1"/>
    </source>
</evidence>
<comment type="caution">
    <text evidence="2">The sequence shown here is derived from an EMBL/GenBank/DDBJ whole genome shotgun (WGS) entry which is preliminary data.</text>
</comment>
<protein>
    <submittedName>
        <fullName evidence="2">Uncharacterized protein</fullName>
    </submittedName>
</protein>
<proteinExistence type="predicted"/>